<comment type="caution">
    <text evidence="3">The sequence shown here is derived from an EMBL/GenBank/DDBJ whole genome shotgun (WGS) entry which is preliminary data.</text>
</comment>
<protein>
    <submittedName>
        <fullName evidence="3">Double Clp-N motif-containing P-loop nucleoside triphosphate hydrolases superfamily protein</fullName>
    </submittedName>
</protein>
<evidence type="ECO:0000313" key="4">
    <source>
        <dbReference type="Proteomes" id="UP000436088"/>
    </source>
</evidence>
<accession>A0A6A2YM80</accession>
<dbReference type="EMBL" id="VEPZ02001325">
    <property type="protein sequence ID" value="KAE8680429.1"/>
    <property type="molecule type" value="Genomic_DNA"/>
</dbReference>
<evidence type="ECO:0000256" key="1">
    <source>
        <dbReference type="PROSITE-ProRule" id="PRU00023"/>
    </source>
</evidence>
<keyword evidence="4" id="KW-1185">Reference proteome</keyword>
<proteinExistence type="predicted"/>
<sequence length="538" mass="59172">MRNGRTLAEDPGTEPSRDFSSNVHDPVIIGVDHRWGGYKYPTTVTDTRGELGNEQNTNHQTTITGHQQYPTGSTKPTRTSLNKIIETHVEHQTQPDQQTTHFQTAIEEGCHDMDEPSLWYGKRIGSRKMGFEERTRGSDGVTALHCAVAGGSFCSTEVVRILLDAGEDTNSLDANGNRLIDSIAPDRNSALSLKKMLKSLLKGSGRDGEIESLPVEIEGCNSRARVLKDGTEKKEYAIDFTLPDIKSRHMARMSSGCVISRSRLARGLTLMTGPSALLFISEKMRGDVILGNTYTIAFLALNSVRVLASRAITASMHMVFSGVGFILPNIELVYVRTRLIVAESYRFLFRHGSMSLHGLDSLICFVTFNINTTLDPYCVPSLQLHDSRLKNARRVRNMELDMEQLGLESCRRRQTQPLIDEMPGISSTTNWNNPLSTTSTSGESNRFGGISLDTSTHQAQSPTGANYMTNLTSSPMRASQSFGVDPSRPTAGTILSPNAFANRWPSFMELTSVNHHSGFSSLSAVPCNFSDWGSPNGK</sequence>
<feature type="region of interest" description="Disordered" evidence="2">
    <location>
        <begin position="421"/>
        <end position="444"/>
    </location>
</feature>
<feature type="repeat" description="ANK" evidence="1">
    <location>
        <begin position="139"/>
        <end position="174"/>
    </location>
</feature>
<evidence type="ECO:0000313" key="3">
    <source>
        <dbReference type="EMBL" id="KAE8680429.1"/>
    </source>
</evidence>
<dbReference type="Pfam" id="PF00023">
    <property type="entry name" value="Ank"/>
    <property type="match status" value="1"/>
</dbReference>
<dbReference type="InterPro" id="IPR036770">
    <property type="entry name" value="Ankyrin_rpt-contain_sf"/>
</dbReference>
<dbReference type="PROSITE" id="PS50297">
    <property type="entry name" value="ANK_REP_REGION"/>
    <property type="match status" value="1"/>
</dbReference>
<evidence type="ECO:0000256" key="2">
    <source>
        <dbReference type="SAM" id="MobiDB-lite"/>
    </source>
</evidence>
<gene>
    <name evidence="3" type="ORF">F3Y22_tig00111388pilonHSYRG00024</name>
</gene>
<dbReference type="SUPFAM" id="SSF48403">
    <property type="entry name" value="Ankyrin repeat"/>
    <property type="match status" value="1"/>
</dbReference>
<dbReference type="AlphaFoldDB" id="A0A6A2YM80"/>
<reference evidence="3" key="1">
    <citation type="submission" date="2019-09" db="EMBL/GenBank/DDBJ databases">
        <title>Draft genome information of white flower Hibiscus syriacus.</title>
        <authorList>
            <person name="Kim Y.-M."/>
        </authorList>
    </citation>
    <scope>NUCLEOTIDE SEQUENCE [LARGE SCALE GENOMIC DNA]</scope>
    <source>
        <strain evidence="3">YM2019G1</strain>
    </source>
</reference>
<keyword evidence="1" id="KW-0040">ANK repeat</keyword>
<dbReference type="PROSITE" id="PS50088">
    <property type="entry name" value="ANK_REPEAT"/>
    <property type="match status" value="1"/>
</dbReference>
<name>A0A6A2YM80_HIBSY</name>
<feature type="compositionally biased region" description="Polar residues" evidence="2">
    <location>
        <begin position="425"/>
        <end position="444"/>
    </location>
</feature>
<feature type="region of interest" description="Disordered" evidence="2">
    <location>
        <begin position="1"/>
        <end position="23"/>
    </location>
</feature>
<dbReference type="Proteomes" id="UP000436088">
    <property type="component" value="Unassembled WGS sequence"/>
</dbReference>
<dbReference type="Gene3D" id="1.25.40.20">
    <property type="entry name" value="Ankyrin repeat-containing domain"/>
    <property type="match status" value="1"/>
</dbReference>
<organism evidence="3 4">
    <name type="scientific">Hibiscus syriacus</name>
    <name type="common">Rose of Sharon</name>
    <dbReference type="NCBI Taxonomy" id="106335"/>
    <lineage>
        <taxon>Eukaryota</taxon>
        <taxon>Viridiplantae</taxon>
        <taxon>Streptophyta</taxon>
        <taxon>Embryophyta</taxon>
        <taxon>Tracheophyta</taxon>
        <taxon>Spermatophyta</taxon>
        <taxon>Magnoliopsida</taxon>
        <taxon>eudicotyledons</taxon>
        <taxon>Gunneridae</taxon>
        <taxon>Pentapetalae</taxon>
        <taxon>rosids</taxon>
        <taxon>malvids</taxon>
        <taxon>Malvales</taxon>
        <taxon>Malvaceae</taxon>
        <taxon>Malvoideae</taxon>
        <taxon>Hibiscus</taxon>
    </lineage>
</organism>
<dbReference type="InterPro" id="IPR002110">
    <property type="entry name" value="Ankyrin_rpt"/>
</dbReference>
<keyword evidence="3" id="KW-0378">Hydrolase</keyword>
<dbReference type="GO" id="GO:0016787">
    <property type="term" value="F:hydrolase activity"/>
    <property type="evidence" value="ECO:0007669"/>
    <property type="project" value="UniProtKB-KW"/>
</dbReference>